<reference evidence="1 2" key="1">
    <citation type="journal article" date="2009" name="Science">
        <title>Green evolution and dynamic adaptations revealed by genomes of the marine picoeukaryotes Micromonas.</title>
        <authorList>
            <person name="Worden A.Z."/>
            <person name="Lee J.H."/>
            <person name="Mock T."/>
            <person name="Rouze P."/>
            <person name="Simmons M.P."/>
            <person name="Aerts A.L."/>
            <person name="Allen A.E."/>
            <person name="Cuvelier M.L."/>
            <person name="Derelle E."/>
            <person name="Everett M.V."/>
            <person name="Foulon E."/>
            <person name="Grimwood J."/>
            <person name="Gundlach H."/>
            <person name="Henrissat B."/>
            <person name="Napoli C."/>
            <person name="McDonald S.M."/>
            <person name="Parker M.S."/>
            <person name="Rombauts S."/>
            <person name="Salamov A."/>
            <person name="Von Dassow P."/>
            <person name="Badger J.H."/>
            <person name="Coutinho P.M."/>
            <person name="Demir E."/>
            <person name="Dubchak I."/>
            <person name="Gentemann C."/>
            <person name="Eikrem W."/>
            <person name="Gready J.E."/>
            <person name="John U."/>
            <person name="Lanier W."/>
            <person name="Lindquist E.A."/>
            <person name="Lucas S."/>
            <person name="Mayer K.F."/>
            <person name="Moreau H."/>
            <person name="Not F."/>
            <person name="Otillar R."/>
            <person name="Panaud O."/>
            <person name="Pangilinan J."/>
            <person name="Paulsen I."/>
            <person name="Piegu B."/>
            <person name="Poliakov A."/>
            <person name="Robbens S."/>
            <person name="Schmutz J."/>
            <person name="Toulza E."/>
            <person name="Wyss T."/>
            <person name="Zelensky A."/>
            <person name="Zhou K."/>
            <person name="Armbrust E.V."/>
            <person name="Bhattacharya D."/>
            <person name="Goodenough U.W."/>
            <person name="Van de Peer Y."/>
            <person name="Grigoriev I.V."/>
        </authorList>
    </citation>
    <scope>NUCLEOTIDE SEQUENCE [LARGE SCALE GENOMIC DNA]</scope>
    <source>
        <strain evidence="1 2">CCMP1545</strain>
    </source>
</reference>
<evidence type="ECO:0000313" key="2">
    <source>
        <dbReference type="Proteomes" id="UP000001876"/>
    </source>
</evidence>
<gene>
    <name evidence="1" type="ORF">MICPUCDRAFT_56251</name>
</gene>
<keyword evidence="2" id="KW-1185">Reference proteome</keyword>
<dbReference type="OrthoDB" id="497528at2759"/>
<dbReference type="Proteomes" id="UP000001876">
    <property type="component" value="Unassembled WGS sequence"/>
</dbReference>
<accession>C1MLS4</accession>
<organism evidence="2">
    <name type="scientific">Micromonas pusilla (strain CCMP1545)</name>
    <name type="common">Picoplanktonic green alga</name>
    <dbReference type="NCBI Taxonomy" id="564608"/>
    <lineage>
        <taxon>Eukaryota</taxon>
        <taxon>Viridiplantae</taxon>
        <taxon>Chlorophyta</taxon>
        <taxon>Mamiellophyceae</taxon>
        <taxon>Mamiellales</taxon>
        <taxon>Mamiellaceae</taxon>
        <taxon>Micromonas</taxon>
    </lineage>
</organism>
<dbReference type="KEGG" id="mpp:MICPUCDRAFT_56251"/>
<name>C1MLS4_MICPC</name>
<dbReference type="EMBL" id="GG663737">
    <property type="protein sequence ID" value="EEH58457.1"/>
    <property type="molecule type" value="Genomic_DNA"/>
</dbReference>
<dbReference type="GeneID" id="9682251"/>
<proteinExistence type="predicted"/>
<dbReference type="RefSeq" id="XP_003056812.1">
    <property type="nucleotide sequence ID" value="XM_003056766.1"/>
</dbReference>
<sequence length="275" mass="29871">MSSMSTAVPRTSASHAAACVAARPALRGRLARARVATARADNVKTSTIGLGDRRARRRVCVRADADADDLKSLEPDVDPEAVSPEDYALVVELLDSDTGEEVKEKVDLIAKNGLLTKGVVDAARVVVEQNEAAGQDADIIALLASVHAVLLRKFKEMAVPGAKAALEFGSTLMDVFSAEDLEAMEAGDVPVGIGRVKLMMQEEFDKEDGTGVNKLLFAQYLDEVLPVMSLQDERLRKKMEEAPDTETAQRLVVVMMNRTKERLKVEALRDLAREL</sequence>
<dbReference type="AlphaFoldDB" id="C1MLS4"/>
<protein>
    <submittedName>
        <fullName evidence="1">Predicted protein</fullName>
    </submittedName>
</protein>
<evidence type="ECO:0000313" key="1">
    <source>
        <dbReference type="EMBL" id="EEH58457.1"/>
    </source>
</evidence>
<dbReference type="OMA" id="FIRDCAA"/>